<dbReference type="Gene3D" id="1.20.120.680">
    <property type="entry name" value="Formiminotetrahydrofolate cyclodeaminase monomer, up-and-down helical bundle"/>
    <property type="match status" value="1"/>
</dbReference>
<accession>A0A418V7B9</accession>
<reference evidence="2 3" key="1">
    <citation type="submission" date="2018-09" db="EMBL/GenBank/DDBJ databases">
        <authorList>
            <person name="Zhu H."/>
        </authorList>
    </citation>
    <scope>NUCLEOTIDE SEQUENCE [LARGE SCALE GENOMIC DNA]</scope>
    <source>
        <strain evidence="2 3">K2S05-167</strain>
    </source>
</reference>
<name>A0A418V7B9_9DEIO</name>
<dbReference type="Pfam" id="PF04961">
    <property type="entry name" value="FTCD_C"/>
    <property type="match status" value="1"/>
</dbReference>
<evidence type="ECO:0000259" key="1">
    <source>
        <dbReference type="Pfam" id="PF04961"/>
    </source>
</evidence>
<dbReference type="GO" id="GO:0016787">
    <property type="term" value="F:hydrolase activity"/>
    <property type="evidence" value="ECO:0007669"/>
    <property type="project" value="UniProtKB-KW"/>
</dbReference>
<dbReference type="EMBL" id="QYUJ01000014">
    <property type="protein sequence ID" value="RJF71975.1"/>
    <property type="molecule type" value="Genomic_DNA"/>
</dbReference>
<sequence length="214" mass="22623">MTSLWNQPAADLLRAASSHQATPGGAGTAALSAAFGTALVHMAAVITLQKNRKADQEPGEWPRRMAELHTLMLRLHDLADQDVEVFGEFVAATRLPRATPAEQDVREEALSTAGDEARHTPLTIARTALAALQLAEELLPGTNAEVTSDVGAGAALLRGAVDAALLTLDINLRRLTPGERQPLQEQRAELTAQAHAAAERVLQAAQARIAADNA</sequence>
<comment type="caution">
    <text evidence="2">The sequence shown here is derived from an EMBL/GenBank/DDBJ whole genome shotgun (WGS) entry which is preliminary data.</text>
</comment>
<keyword evidence="2" id="KW-0378">Hydrolase</keyword>
<dbReference type="InterPro" id="IPR036178">
    <property type="entry name" value="Formintransfe-cycloase-like_sf"/>
</dbReference>
<keyword evidence="3" id="KW-1185">Reference proteome</keyword>
<dbReference type="InterPro" id="IPR007044">
    <property type="entry name" value="Cyclodeamin/CycHdrlase"/>
</dbReference>
<gene>
    <name evidence="2" type="ORF">D3875_10795</name>
</gene>
<dbReference type="AlphaFoldDB" id="A0A418V7B9"/>
<protein>
    <submittedName>
        <fullName evidence="2">Methenyltetrahydrofolate cyclohydrolase</fullName>
    </submittedName>
</protein>
<dbReference type="Proteomes" id="UP000286287">
    <property type="component" value="Unassembled WGS sequence"/>
</dbReference>
<proteinExistence type="predicted"/>
<evidence type="ECO:0000313" key="2">
    <source>
        <dbReference type="EMBL" id="RJF71975.1"/>
    </source>
</evidence>
<dbReference type="RefSeq" id="WP_119763652.1">
    <property type="nucleotide sequence ID" value="NZ_QYUJ01000014.1"/>
</dbReference>
<organism evidence="2 3">
    <name type="scientific">Deinococcus cavernae</name>
    <dbReference type="NCBI Taxonomy" id="2320857"/>
    <lineage>
        <taxon>Bacteria</taxon>
        <taxon>Thermotogati</taxon>
        <taxon>Deinococcota</taxon>
        <taxon>Deinococci</taxon>
        <taxon>Deinococcales</taxon>
        <taxon>Deinococcaceae</taxon>
        <taxon>Deinococcus</taxon>
    </lineage>
</organism>
<evidence type="ECO:0000313" key="3">
    <source>
        <dbReference type="Proteomes" id="UP000286287"/>
    </source>
</evidence>
<feature type="domain" description="Cyclodeaminase/cyclohydrolase" evidence="1">
    <location>
        <begin position="10"/>
        <end position="176"/>
    </location>
</feature>
<dbReference type="OrthoDB" id="69767at2"/>
<dbReference type="SUPFAM" id="SSF101262">
    <property type="entry name" value="Methenyltetrahydrofolate cyclohydrolase-like"/>
    <property type="match status" value="1"/>
</dbReference>